<sequence length="53" mass="5692">MPSFLRLHCTATMADYVSSGERCTLHGRTFNSVGSNASLVACVYQSSCVLYVG</sequence>
<gene>
    <name evidence="1" type="ordered locus">XF_0117</name>
</gene>
<name>Q9PH29_XYLFA</name>
<dbReference type="HOGENOM" id="CLU_3067779_0_0_6"/>
<dbReference type="KEGG" id="xfa:XF_0117"/>
<reference evidence="1 2" key="1">
    <citation type="journal article" date="2000" name="Nature">
        <title>The genome sequence of the plant pathogen Xylella fastidiosa.</title>
        <authorList>
            <person name="Simpson A.J."/>
            <person name="Reinach F.C."/>
            <person name="Arruda P."/>
            <person name="Abreu F.A."/>
            <person name="Acencio M."/>
            <person name="Alvarenga R."/>
            <person name="Alves L.M."/>
            <person name="Araya J.E."/>
            <person name="Baia G.S."/>
            <person name="Baptista C.S."/>
            <person name="Barros M.H."/>
            <person name="Bonaccorsi E.D."/>
            <person name="Bordin S."/>
            <person name="Bove J.M."/>
            <person name="Briones M.R."/>
            <person name="Bueno M.R."/>
            <person name="Camargo A.A."/>
            <person name="Camargo L.E."/>
            <person name="Carraro D.M."/>
            <person name="Carrer H."/>
            <person name="Colauto N.B."/>
            <person name="Colombo C."/>
            <person name="Costa F.F."/>
            <person name="Costa M.C."/>
            <person name="Costa-Neto C.M."/>
            <person name="Coutinho L.L."/>
            <person name="Cristofani M."/>
            <person name="Dias-Neto E."/>
            <person name="Docena C."/>
            <person name="El-Dorry H."/>
            <person name="Facincani A.P."/>
            <person name="Ferreira A.J."/>
            <person name="Ferreira V.C."/>
            <person name="Ferro J.A."/>
            <person name="Fraga J.S."/>
            <person name="Franca S.C."/>
            <person name="Franco M.C."/>
            <person name="Frohme M."/>
            <person name="Furlan L.R."/>
            <person name="Garnier M."/>
            <person name="Goldman G.H."/>
            <person name="Goldman M.H."/>
            <person name="Gomes S.L."/>
            <person name="Gruber A."/>
            <person name="Ho P.L."/>
            <person name="Hoheisel J.D."/>
            <person name="Junqueira M.L."/>
            <person name="Kemper E.L."/>
            <person name="Kitajima J.P."/>
            <person name="Krieger J.E."/>
            <person name="Kuramae E.E."/>
            <person name="Laigret F."/>
            <person name="Lambais M.R."/>
            <person name="Leite L.C."/>
            <person name="Lemos E.G."/>
            <person name="Lemos M.V."/>
            <person name="Lopes S.A."/>
            <person name="Lopes C.R."/>
            <person name="Machado J.A."/>
            <person name="Machado M.A."/>
            <person name="Madeira A.M."/>
            <person name="Madeira H.M."/>
            <person name="Marino C.L."/>
            <person name="Marques M.V."/>
            <person name="Martins E.A."/>
            <person name="Martins E.M."/>
            <person name="Matsukuma A.Y."/>
            <person name="Menck C.F."/>
            <person name="Miracca E.C."/>
            <person name="Miyaki C.Y."/>
            <person name="Monteriro-Vitorello C.B."/>
            <person name="Moon D.H."/>
            <person name="Nagai M.A."/>
            <person name="Nascimento A.L."/>
            <person name="Netto L.E."/>
            <person name="Nhani A.Jr."/>
            <person name="Nobrega F.G."/>
            <person name="Nunes L.R."/>
            <person name="Oliveira M.A."/>
            <person name="de Oliveira M.C."/>
            <person name="de Oliveira R.C."/>
            <person name="Palmieri D.A."/>
            <person name="Paris A."/>
            <person name="Peixoto B.R."/>
            <person name="Pereira G.A."/>
            <person name="Pereira H.A.Jr."/>
            <person name="Pesquero J.B."/>
            <person name="Quaggio R.B."/>
            <person name="Roberto P.G."/>
            <person name="Rodrigues V."/>
            <person name="de M Rosa A.J."/>
            <person name="de Rosa V.E.Jr."/>
            <person name="de Sa R.G."/>
            <person name="Santelli R.V."/>
            <person name="Sawasaki H.E."/>
            <person name="da Silva A.C."/>
            <person name="da Silva A.M."/>
            <person name="da Silva F.R."/>
            <person name="da Silva W.A.Jr."/>
            <person name="da Silveira J.F."/>
            <person name="Silvestri M.L."/>
            <person name="Siqueira W.J."/>
            <person name="de Souza A.A."/>
            <person name="de Souza A.P."/>
            <person name="Terenzi M.F."/>
            <person name="Truffi D."/>
            <person name="Tsai S.M."/>
            <person name="Tsuhako M.H."/>
            <person name="Vallada H."/>
            <person name="Van Sluys M.A."/>
            <person name="Verjovski-Almeida S."/>
            <person name="Vettore A.L."/>
            <person name="Zago M.A."/>
            <person name="Zatz M."/>
            <person name="Meidanis J."/>
            <person name="Setubal J.C."/>
        </authorList>
    </citation>
    <scope>NUCLEOTIDE SEQUENCE [LARGE SCALE GENOMIC DNA]</scope>
    <source>
        <strain evidence="1 2">9a5c</strain>
    </source>
</reference>
<dbReference type="PIR" id="C82846">
    <property type="entry name" value="C82846"/>
</dbReference>
<dbReference type="EMBL" id="AE003849">
    <property type="protein sequence ID" value="AAF82930.1"/>
    <property type="molecule type" value="Genomic_DNA"/>
</dbReference>
<organism evidence="1 2">
    <name type="scientific">Xylella fastidiosa (strain 9a5c)</name>
    <dbReference type="NCBI Taxonomy" id="160492"/>
    <lineage>
        <taxon>Bacteria</taxon>
        <taxon>Pseudomonadati</taxon>
        <taxon>Pseudomonadota</taxon>
        <taxon>Gammaproteobacteria</taxon>
        <taxon>Lysobacterales</taxon>
        <taxon>Lysobacteraceae</taxon>
        <taxon>Xylella</taxon>
    </lineage>
</organism>
<accession>Q9PH29</accession>
<protein>
    <submittedName>
        <fullName evidence="1">Uncharacterized protein</fullName>
    </submittedName>
</protein>
<evidence type="ECO:0000313" key="2">
    <source>
        <dbReference type="Proteomes" id="UP000000812"/>
    </source>
</evidence>
<dbReference type="STRING" id="160492.XF_0117"/>
<dbReference type="Proteomes" id="UP000000812">
    <property type="component" value="Chromosome"/>
</dbReference>
<proteinExistence type="predicted"/>
<evidence type="ECO:0000313" key="1">
    <source>
        <dbReference type="EMBL" id="AAF82930.1"/>
    </source>
</evidence>
<dbReference type="AlphaFoldDB" id="Q9PH29"/>